<evidence type="ECO:0000313" key="4">
    <source>
        <dbReference type="EMBL" id="MBQ0829074.1"/>
    </source>
</evidence>
<keyword evidence="5" id="KW-1185">Reference proteome</keyword>
<evidence type="ECO:0000313" key="5">
    <source>
        <dbReference type="Proteomes" id="UP000677875"/>
    </source>
</evidence>
<feature type="region of interest" description="Disordered" evidence="1">
    <location>
        <begin position="132"/>
        <end position="163"/>
    </location>
</feature>
<sequence length="293" mass="29535">MRLFAPASASLTAAAALLAAAAAPAPAPAAVEPRAAPPACAAADDDHAFPLTTRIHGGPDGYEPGGAPGTWYLDLTNTTSRACEGVHPVLVLVDDRHDLAPAQPRLEFDDEGRTYPVRFEHTDRDELVAPFGEEPATTAPGDAATAPGDAAPAPGDAAPAPGDATPAAPFGGFTVGPGETLTVTVRLAFAAQTAPNEVTATAAVVQRRGDDGEWVGQSDDYRFRIGSGEGGTGQGAGPVAPSVASTPDGRRGAFPFADELAGTGRGRLNAALAVTALLLAAGGTALLLTRRRH</sequence>
<evidence type="ECO:0000256" key="2">
    <source>
        <dbReference type="SAM" id="Phobius"/>
    </source>
</evidence>
<feature type="signal peptide" evidence="3">
    <location>
        <begin position="1"/>
        <end position="29"/>
    </location>
</feature>
<keyword evidence="2" id="KW-1133">Transmembrane helix</keyword>
<evidence type="ECO:0008006" key="6">
    <source>
        <dbReference type="Google" id="ProtNLM"/>
    </source>
</evidence>
<evidence type="ECO:0000256" key="3">
    <source>
        <dbReference type="SAM" id="SignalP"/>
    </source>
</evidence>
<dbReference type="AlphaFoldDB" id="A0A941AZQ4"/>
<name>A0A941AZQ4_9ACTN</name>
<keyword evidence="2" id="KW-0472">Membrane</keyword>
<feature type="transmembrane region" description="Helical" evidence="2">
    <location>
        <begin position="268"/>
        <end position="288"/>
    </location>
</feature>
<evidence type="ECO:0000256" key="1">
    <source>
        <dbReference type="SAM" id="MobiDB-lite"/>
    </source>
</evidence>
<dbReference type="RefSeq" id="WP_210874702.1">
    <property type="nucleotide sequence ID" value="NZ_JAGPNL010000006.1"/>
</dbReference>
<reference evidence="4" key="1">
    <citation type="submission" date="2021-04" db="EMBL/GenBank/DDBJ databases">
        <title>Genome seq and assembly of Streptomyces sp. RG38.</title>
        <authorList>
            <person name="Chhetri G."/>
        </authorList>
    </citation>
    <scope>NUCLEOTIDE SEQUENCE</scope>
    <source>
        <strain evidence="4">RG38</strain>
    </source>
</reference>
<organism evidence="4 5">
    <name type="scientific">Streptomyces tagetis</name>
    <dbReference type="NCBI Taxonomy" id="2820809"/>
    <lineage>
        <taxon>Bacteria</taxon>
        <taxon>Bacillati</taxon>
        <taxon>Actinomycetota</taxon>
        <taxon>Actinomycetes</taxon>
        <taxon>Kitasatosporales</taxon>
        <taxon>Streptomycetaceae</taxon>
        <taxon>Streptomyces</taxon>
    </lineage>
</organism>
<keyword evidence="3" id="KW-0732">Signal</keyword>
<feature type="compositionally biased region" description="Low complexity" evidence="1">
    <location>
        <begin position="135"/>
        <end position="163"/>
    </location>
</feature>
<proteinExistence type="predicted"/>
<accession>A0A941AZQ4</accession>
<gene>
    <name evidence="4" type="ORF">J5Y05_21630</name>
</gene>
<feature type="region of interest" description="Disordered" evidence="1">
    <location>
        <begin position="228"/>
        <end position="247"/>
    </location>
</feature>
<protein>
    <recommendedName>
        <fullName evidence="6">Gram-positive cocci surface proteins LPxTG domain-containing protein</fullName>
    </recommendedName>
</protein>
<feature type="chain" id="PRO_5036936840" description="Gram-positive cocci surface proteins LPxTG domain-containing protein" evidence="3">
    <location>
        <begin position="30"/>
        <end position="293"/>
    </location>
</feature>
<dbReference type="EMBL" id="JAGPNL010000006">
    <property type="protein sequence ID" value="MBQ0829074.1"/>
    <property type="molecule type" value="Genomic_DNA"/>
</dbReference>
<keyword evidence="2" id="KW-0812">Transmembrane</keyword>
<dbReference type="Proteomes" id="UP000677875">
    <property type="component" value="Unassembled WGS sequence"/>
</dbReference>
<comment type="caution">
    <text evidence="4">The sequence shown here is derived from an EMBL/GenBank/DDBJ whole genome shotgun (WGS) entry which is preliminary data.</text>
</comment>